<dbReference type="AlphaFoldDB" id="V9ESQ1"/>
<dbReference type="EMBL" id="ANIZ01002376">
    <property type="protein sequence ID" value="ETI41112.1"/>
    <property type="molecule type" value="Genomic_DNA"/>
</dbReference>
<dbReference type="HOGENOM" id="CLU_1819636_0_0_1"/>
<sequence length="142" mass="15695">MGYNTYPKQGQTSYFVIDEYAFPAAGSSLTQNLDNVTTSSFMNSTVGEFGLSNTLLNKGAYDQSLFTALDQQANKLAFDIMGSAANLKAVFKPQVYVVSVGSVANGAPFYVAHYLACIKLKDICDYFKKMPNAEEHPWFYLH</sequence>
<dbReference type="eggNOG" id="ENOG502RFNC">
    <property type="taxonomic scope" value="Eukaryota"/>
</dbReference>
<keyword evidence="2" id="KW-1185">Reference proteome</keyword>
<organism evidence="1 2">
    <name type="scientific">Phytophthora nicotianae P1569</name>
    <dbReference type="NCBI Taxonomy" id="1317065"/>
    <lineage>
        <taxon>Eukaryota</taxon>
        <taxon>Sar</taxon>
        <taxon>Stramenopiles</taxon>
        <taxon>Oomycota</taxon>
        <taxon>Peronosporomycetes</taxon>
        <taxon>Peronosporales</taxon>
        <taxon>Peronosporaceae</taxon>
        <taxon>Phytophthora</taxon>
    </lineage>
</organism>
<protein>
    <submittedName>
        <fullName evidence="1">Uncharacterized protein</fullName>
    </submittedName>
</protein>
<name>V9ESQ1_PHYNI</name>
<dbReference type="Proteomes" id="UP000018721">
    <property type="component" value="Unassembled WGS sequence"/>
</dbReference>
<gene>
    <name evidence="1" type="ORF">F443_13631</name>
</gene>
<comment type="caution">
    <text evidence="1">The sequence shown here is derived from an EMBL/GenBank/DDBJ whole genome shotgun (WGS) entry which is preliminary data.</text>
</comment>
<accession>V9ESQ1</accession>
<evidence type="ECO:0000313" key="1">
    <source>
        <dbReference type="EMBL" id="ETI41112.1"/>
    </source>
</evidence>
<evidence type="ECO:0000313" key="2">
    <source>
        <dbReference type="Proteomes" id="UP000018721"/>
    </source>
</evidence>
<reference evidence="1 2" key="1">
    <citation type="submission" date="2013-11" db="EMBL/GenBank/DDBJ databases">
        <title>The Genome Sequence of Phytophthora parasitica P1569.</title>
        <authorList>
            <consortium name="The Broad Institute Genomics Platform"/>
            <person name="Russ C."/>
            <person name="Tyler B."/>
            <person name="Panabieres F."/>
            <person name="Shan W."/>
            <person name="Tripathy S."/>
            <person name="Grunwald N."/>
            <person name="Machado M."/>
            <person name="Johnson C.S."/>
            <person name="Arredondo F."/>
            <person name="Hong C."/>
            <person name="Coffey M."/>
            <person name="Young S.K."/>
            <person name="Zeng Q."/>
            <person name="Gargeya S."/>
            <person name="Fitzgerald M."/>
            <person name="Abouelleil A."/>
            <person name="Alvarado L."/>
            <person name="Chapman S.B."/>
            <person name="Gainer-Dewar J."/>
            <person name="Goldberg J."/>
            <person name="Griggs A."/>
            <person name="Gujja S."/>
            <person name="Hansen M."/>
            <person name="Howarth C."/>
            <person name="Imamovic A."/>
            <person name="Ireland A."/>
            <person name="Larimer J."/>
            <person name="McCowan C."/>
            <person name="Murphy C."/>
            <person name="Pearson M."/>
            <person name="Poon T.W."/>
            <person name="Priest M."/>
            <person name="Roberts A."/>
            <person name="Saif S."/>
            <person name="Shea T."/>
            <person name="Sykes S."/>
            <person name="Wortman J."/>
            <person name="Nusbaum C."/>
            <person name="Birren B."/>
        </authorList>
    </citation>
    <scope>NUCLEOTIDE SEQUENCE [LARGE SCALE GENOMIC DNA]</scope>
    <source>
        <strain evidence="1 2">P1569</strain>
    </source>
</reference>
<proteinExistence type="predicted"/>